<dbReference type="HOGENOM" id="CLU_1263168_0_0_1"/>
<protein>
    <submittedName>
        <fullName evidence="2">Uncharacterized protein</fullName>
    </submittedName>
</protein>
<keyword evidence="3" id="KW-1185">Reference proteome</keyword>
<sequence length="219" mass="22542">MGCRDSGYSPPGVWTGRRGNNAGVEGGSSGAQPTPPDFLRPSPSRLFSDEAAGEACSRLPGDGSVRGRTGLSDQGLPPPPEPMRWPRESSGGGGGGAVAASCDGNGFRRQECLLDSAGDDGSGGGFGRMLGSHRNGGGGVGLSTSRNLGSVGELCPIPALRRIAAWRSRGILPVAAFVEIRLRNVYFRNVMAVDEAVESEEMLASGDAVVNPMLACQLK</sequence>
<evidence type="ECO:0000256" key="1">
    <source>
        <dbReference type="SAM" id="MobiDB-lite"/>
    </source>
</evidence>
<reference evidence="2 3" key="1">
    <citation type="submission" date="2012-08" db="EMBL/GenBank/DDBJ databases">
        <title>Oryza genome evolution.</title>
        <authorList>
            <person name="Wing R.A."/>
        </authorList>
    </citation>
    <scope>NUCLEOTIDE SEQUENCE</scope>
</reference>
<dbReference type="STRING" id="77586.A0A0D9V6W8"/>
<feature type="region of interest" description="Disordered" evidence="1">
    <location>
        <begin position="1"/>
        <end position="98"/>
    </location>
</feature>
<accession>A0A0D9V6W8</accession>
<evidence type="ECO:0000313" key="2">
    <source>
        <dbReference type="EnsemblPlants" id="LPERR01G29740.1"/>
    </source>
</evidence>
<dbReference type="Gramene" id="LPERR01G29740.1">
    <property type="protein sequence ID" value="LPERR01G29740.1"/>
    <property type="gene ID" value="LPERR01G29740"/>
</dbReference>
<dbReference type="AlphaFoldDB" id="A0A0D9V6W8"/>
<reference evidence="2" key="3">
    <citation type="submission" date="2015-04" db="UniProtKB">
        <authorList>
            <consortium name="EnsemblPlants"/>
        </authorList>
    </citation>
    <scope>IDENTIFICATION</scope>
</reference>
<reference evidence="3" key="2">
    <citation type="submission" date="2013-12" db="EMBL/GenBank/DDBJ databases">
        <authorList>
            <person name="Yu Y."/>
            <person name="Lee S."/>
            <person name="de Baynast K."/>
            <person name="Wissotski M."/>
            <person name="Liu L."/>
            <person name="Talag J."/>
            <person name="Goicoechea J."/>
            <person name="Angelova A."/>
            <person name="Jetty R."/>
            <person name="Kudrna D."/>
            <person name="Golser W."/>
            <person name="Rivera L."/>
            <person name="Zhang J."/>
            <person name="Wing R."/>
        </authorList>
    </citation>
    <scope>NUCLEOTIDE SEQUENCE</scope>
</reference>
<name>A0A0D9V6W8_9ORYZ</name>
<organism evidence="2 3">
    <name type="scientific">Leersia perrieri</name>
    <dbReference type="NCBI Taxonomy" id="77586"/>
    <lineage>
        <taxon>Eukaryota</taxon>
        <taxon>Viridiplantae</taxon>
        <taxon>Streptophyta</taxon>
        <taxon>Embryophyta</taxon>
        <taxon>Tracheophyta</taxon>
        <taxon>Spermatophyta</taxon>
        <taxon>Magnoliopsida</taxon>
        <taxon>Liliopsida</taxon>
        <taxon>Poales</taxon>
        <taxon>Poaceae</taxon>
        <taxon>BOP clade</taxon>
        <taxon>Oryzoideae</taxon>
        <taxon>Oryzeae</taxon>
        <taxon>Oryzinae</taxon>
        <taxon>Leersia</taxon>
    </lineage>
</organism>
<proteinExistence type="predicted"/>
<dbReference type="Proteomes" id="UP000032180">
    <property type="component" value="Chromosome 1"/>
</dbReference>
<evidence type="ECO:0000313" key="3">
    <source>
        <dbReference type="Proteomes" id="UP000032180"/>
    </source>
</evidence>
<dbReference type="EnsemblPlants" id="LPERR01G29740.1">
    <property type="protein sequence ID" value="LPERR01G29740.1"/>
    <property type="gene ID" value="LPERR01G29740"/>
</dbReference>